<name>A0A4Y7RNB7_9FIRM</name>
<dbReference type="EMBL" id="QFFZ01000038">
    <property type="protein sequence ID" value="TEB09787.1"/>
    <property type="molecule type" value="Genomic_DNA"/>
</dbReference>
<organism evidence="1 2">
    <name type="scientific">Pelotomaculum propionicicum</name>
    <dbReference type="NCBI Taxonomy" id="258475"/>
    <lineage>
        <taxon>Bacteria</taxon>
        <taxon>Bacillati</taxon>
        <taxon>Bacillota</taxon>
        <taxon>Clostridia</taxon>
        <taxon>Eubacteriales</taxon>
        <taxon>Desulfotomaculaceae</taxon>
        <taxon>Pelotomaculum</taxon>
    </lineage>
</organism>
<protein>
    <submittedName>
        <fullName evidence="1">Uncharacterized protein</fullName>
    </submittedName>
</protein>
<dbReference type="Proteomes" id="UP000297597">
    <property type="component" value="Unassembled WGS sequence"/>
</dbReference>
<sequence length="75" mass="8169">MADKSQKNLVVFNYQNNETKYYFLTGGSGYPLADFMPLSALGEGGAAAGLVVAEKIQKTTNTVPWTDIPNLELKQ</sequence>
<gene>
    <name evidence="1" type="ORF">Pmgp_02883</name>
</gene>
<dbReference type="AlphaFoldDB" id="A0A4Y7RNB7"/>
<evidence type="ECO:0000313" key="2">
    <source>
        <dbReference type="Proteomes" id="UP000297597"/>
    </source>
</evidence>
<comment type="caution">
    <text evidence="1">The sequence shown here is derived from an EMBL/GenBank/DDBJ whole genome shotgun (WGS) entry which is preliminary data.</text>
</comment>
<reference evidence="1 2" key="1">
    <citation type="journal article" date="2018" name="Environ. Microbiol.">
        <title>Novel energy conservation strategies and behaviour of Pelotomaculum schinkii driving syntrophic propionate catabolism.</title>
        <authorList>
            <person name="Hidalgo-Ahumada C.A.P."/>
            <person name="Nobu M.K."/>
            <person name="Narihiro T."/>
            <person name="Tamaki H."/>
            <person name="Liu W.T."/>
            <person name="Kamagata Y."/>
            <person name="Stams A.J.M."/>
            <person name="Imachi H."/>
            <person name="Sousa D.Z."/>
        </authorList>
    </citation>
    <scope>NUCLEOTIDE SEQUENCE [LARGE SCALE GENOMIC DNA]</scope>
    <source>
        <strain evidence="1 2">MGP</strain>
    </source>
</reference>
<dbReference type="RefSeq" id="WP_134214670.1">
    <property type="nucleotide sequence ID" value="NZ_QFFZ01000038.1"/>
</dbReference>
<accession>A0A4Y7RNB7</accession>
<keyword evidence="2" id="KW-1185">Reference proteome</keyword>
<evidence type="ECO:0000313" key="1">
    <source>
        <dbReference type="EMBL" id="TEB09787.1"/>
    </source>
</evidence>
<proteinExistence type="predicted"/>